<accession>A0ABU5CAX6</accession>
<dbReference type="EMBL" id="JAWDIP010000004">
    <property type="protein sequence ID" value="MDY0396011.1"/>
    <property type="molecule type" value="Genomic_DNA"/>
</dbReference>
<protein>
    <submittedName>
        <fullName evidence="2">Sporulation YhaL family protein</fullName>
    </submittedName>
</protein>
<gene>
    <name evidence="2" type="ORF">RWE15_18600</name>
</gene>
<proteinExistence type="predicted"/>
<comment type="caution">
    <text evidence="2">The sequence shown here is derived from an EMBL/GenBank/DDBJ whole genome shotgun (WGS) entry which is preliminary data.</text>
</comment>
<evidence type="ECO:0000313" key="2">
    <source>
        <dbReference type="EMBL" id="MDY0396011.1"/>
    </source>
</evidence>
<evidence type="ECO:0000256" key="1">
    <source>
        <dbReference type="SAM" id="Phobius"/>
    </source>
</evidence>
<keyword evidence="3" id="KW-1185">Reference proteome</keyword>
<dbReference type="RefSeq" id="WP_390352465.1">
    <property type="nucleotide sequence ID" value="NZ_JBHUIZ010000003.1"/>
</dbReference>
<evidence type="ECO:0000313" key="3">
    <source>
        <dbReference type="Proteomes" id="UP001281447"/>
    </source>
</evidence>
<feature type="transmembrane region" description="Helical" evidence="1">
    <location>
        <begin position="6"/>
        <end position="24"/>
    </location>
</feature>
<dbReference type="InterPro" id="IPR025428">
    <property type="entry name" value="Spore_YhaL"/>
</dbReference>
<keyword evidence="1" id="KW-1133">Transmembrane helix</keyword>
<keyword evidence="1" id="KW-0812">Transmembrane</keyword>
<dbReference type="Pfam" id="PF14147">
    <property type="entry name" value="Spore_YhaL"/>
    <property type="match status" value="1"/>
</dbReference>
<sequence length="65" mass="7863">MILGMPWWIFLIVLLIFLSGYMAFRAMRAEKQLEQQFIEKEGNIYLQRMEDERQRKAEDHRGISS</sequence>
<name>A0ABU5CAX6_9BACI</name>
<dbReference type="Proteomes" id="UP001281447">
    <property type="component" value="Unassembled WGS sequence"/>
</dbReference>
<reference evidence="2 3" key="1">
    <citation type="submission" date="2023-10" db="EMBL/GenBank/DDBJ databases">
        <title>Virgibacillus halophilus 5B73C genome.</title>
        <authorList>
            <person name="Miliotis G."/>
            <person name="Sengupta P."/>
            <person name="Hameed A."/>
            <person name="Chuvochina M."/>
            <person name="Mcdonagh F."/>
            <person name="Simpson A.C."/>
            <person name="Singh N.K."/>
            <person name="Rekha P.D."/>
            <person name="Raman K."/>
            <person name="Hugenholtz P."/>
            <person name="Venkateswaran K."/>
        </authorList>
    </citation>
    <scope>NUCLEOTIDE SEQUENCE [LARGE SCALE GENOMIC DNA]</scope>
    <source>
        <strain evidence="2 3">5B73C</strain>
    </source>
</reference>
<keyword evidence="1" id="KW-0472">Membrane</keyword>
<organism evidence="2 3">
    <name type="scientific">Tigheibacillus halophilus</name>
    <dbReference type="NCBI Taxonomy" id="361280"/>
    <lineage>
        <taxon>Bacteria</taxon>
        <taxon>Bacillati</taxon>
        <taxon>Bacillota</taxon>
        <taxon>Bacilli</taxon>
        <taxon>Bacillales</taxon>
        <taxon>Bacillaceae</taxon>
        <taxon>Tigheibacillus</taxon>
    </lineage>
</organism>